<keyword evidence="1" id="KW-0472">Membrane</keyword>
<keyword evidence="1" id="KW-0812">Transmembrane</keyword>
<evidence type="ECO:0000313" key="2">
    <source>
        <dbReference type="EMBL" id="MQX35633.1"/>
    </source>
</evidence>
<accession>A0A7X2D2C6</accession>
<dbReference type="PANTHER" id="PTHR38602">
    <property type="entry name" value="INNER MEMBRANE PROTEIN-RELATED"/>
    <property type="match status" value="1"/>
</dbReference>
<dbReference type="PANTHER" id="PTHR38602:SF1">
    <property type="entry name" value="INNER MEMBRANE PROTEIN"/>
    <property type="match status" value="1"/>
</dbReference>
<dbReference type="InterPro" id="IPR019201">
    <property type="entry name" value="DUF2065"/>
</dbReference>
<protein>
    <submittedName>
        <fullName evidence="2">DUF2065 family protein</fullName>
    </submittedName>
</protein>
<gene>
    <name evidence="2" type="ORF">GHC57_03790</name>
</gene>
<name>A0A7X2D2C6_9PROT</name>
<evidence type="ECO:0000256" key="1">
    <source>
        <dbReference type="SAM" id="Phobius"/>
    </source>
</evidence>
<proteinExistence type="predicted"/>
<feature type="transmembrane region" description="Helical" evidence="1">
    <location>
        <begin position="6"/>
        <end position="30"/>
    </location>
</feature>
<dbReference type="OrthoDB" id="9815199at2"/>
<comment type="caution">
    <text evidence="2">The sequence shown here is derived from an EMBL/GenBank/DDBJ whole genome shotgun (WGS) entry which is preliminary data.</text>
</comment>
<sequence length="62" mass="6747">MFEDILTAIGLVLVIEGLLYAVFLGPMRAMIRAALDMSENQLRISGLVTMAAGVLVVWLARL</sequence>
<feature type="transmembrane region" description="Helical" evidence="1">
    <location>
        <begin position="42"/>
        <end position="60"/>
    </location>
</feature>
<keyword evidence="3" id="KW-1185">Reference proteome</keyword>
<reference evidence="2 3" key="1">
    <citation type="submission" date="2019-10" db="EMBL/GenBank/DDBJ databases">
        <title>Draft whole-genome sequence of the purple nonsulfur photosynthetic bacterium Roseospira navarrensis DSM 15114.</title>
        <authorList>
            <person name="Kyndt J.A."/>
            <person name="Meyer T.E."/>
        </authorList>
    </citation>
    <scope>NUCLEOTIDE SEQUENCE [LARGE SCALE GENOMIC DNA]</scope>
    <source>
        <strain evidence="2 3">DSM 15114</strain>
    </source>
</reference>
<keyword evidence="1" id="KW-1133">Transmembrane helix</keyword>
<evidence type="ECO:0000313" key="3">
    <source>
        <dbReference type="Proteomes" id="UP000434582"/>
    </source>
</evidence>
<dbReference type="RefSeq" id="WP_153341326.1">
    <property type="nucleotide sequence ID" value="NZ_WIVE01000006.1"/>
</dbReference>
<dbReference type="EMBL" id="WIVE01000006">
    <property type="protein sequence ID" value="MQX35633.1"/>
    <property type="molecule type" value="Genomic_DNA"/>
</dbReference>
<dbReference type="AlphaFoldDB" id="A0A7X2D2C6"/>
<dbReference type="Pfam" id="PF09838">
    <property type="entry name" value="DUF2065"/>
    <property type="match status" value="1"/>
</dbReference>
<dbReference type="Proteomes" id="UP000434582">
    <property type="component" value="Unassembled WGS sequence"/>
</dbReference>
<organism evidence="2 3">
    <name type="scientific">Roseospira navarrensis</name>
    <dbReference type="NCBI Taxonomy" id="140058"/>
    <lineage>
        <taxon>Bacteria</taxon>
        <taxon>Pseudomonadati</taxon>
        <taxon>Pseudomonadota</taxon>
        <taxon>Alphaproteobacteria</taxon>
        <taxon>Rhodospirillales</taxon>
        <taxon>Rhodospirillaceae</taxon>
        <taxon>Roseospira</taxon>
    </lineage>
</organism>